<organism evidence="6">
    <name type="scientific">marine metagenome</name>
    <dbReference type="NCBI Taxonomy" id="408172"/>
    <lineage>
        <taxon>unclassified sequences</taxon>
        <taxon>metagenomes</taxon>
        <taxon>ecological metagenomes</taxon>
    </lineage>
</organism>
<dbReference type="PANTHER" id="PTHR21349">
    <property type="entry name" value="50S RIBOSOMAL PROTEIN L21"/>
    <property type="match status" value="1"/>
</dbReference>
<evidence type="ECO:0000256" key="2">
    <source>
        <dbReference type="ARBA" id="ARBA00022730"/>
    </source>
</evidence>
<dbReference type="InterPro" id="IPR036164">
    <property type="entry name" value="bL21-like_sf"/>
</dbReference>
<dbReference type="GO" id="GO:0006412">
    <property type="term" value="P:translation"/>
    <property type="evidence" value="ECO:0007669"/>
    <property type="project" value="InterPro"/>
</dbReference>
<dbReference type="PANTHER" id="PTHR21349:SF0">
    <property type="entry name" value="LARGE RIBOSOMAL SUBUNIT PROTEIN BL21M"/>
    <property type="match status" value="1"/>
</dbReference>
<evidence type="ECO:0000256" key="3">
    <source>
        <dbReference type="ARBA" id="ARBA00022884"/>
    </source>
</evidence>
<dbReference type="EMBL" id="UINC01044837">
    <property type="protein sequence ID" value="SVB50819.1"/>
    <property type="molecule type" value="Genomic_DNA"/>
</dbReference>
<dbReference type="NCBIfam" id="TIGR00061">
    <property type="entry name" value="L21"/>
    <property type="match status" value="1"/>
</dbReference>
<evidence type="ECO:0000256" key="1">
    <source>
        <dbReference type="ARBA" id="ARBA00008563"/>
    </source>
</evidence>
<sequence>VSDFAIVHTGGKQYRVKPGDTIRVEKLQGDQGDTVTLDDVRMTSIGGEVLIGNPIISGASVTTEVVGQGKDKKIIVFKYKAKTRYRKKTGHRQPYTDLRITEITA</sequence>
<dbReference type="SUPFAM" id="SSF141091">
    <property type="entry name" value="L21p-like"/>
    <property type="match status" value="1"/>
</dbReference>
<gene>
    <name evidence="6" type="ORF">METZ01_LOCUS203673</name>
</gene>
<dbReference type="InterPro" id="IPR028909">
    <property type="entry name" value="bL21-like"/>
</dbReference>
<evidence type="ECO:0008006" key="7">
    <source>
        <dbReference type="Google" id="ProtNLM"/>
    </source>
</evidence>
<proteinExistence type="inferred from homology"/>
<keyword evidence="5" id="KW-0687">Ribonucleoprotein</keyword>
<keyword evidence="3" id="KW-0694">RNA-binding</keyword>
<feature type="non-terminal residue" evidence="6">
    <location>
        <position position="1"/>
    </location>
</feature>
<dbReference type="GO" id="GO:0005840">
    <property type="term" value="C:ribosome"/>
    <property type="evidence" value="ECO:0007669"/>
    <property type="project" value="UniProtKB-KW"/>
</dbReference>
<dbReference type="AlphaFoldDB" id="A0A382EK77"/>
<dbReference type="GO" id="GO:0003735">
    <property type="term" value="F:structural constituent of ribosome"/>
    <property type="evidence" value="ECO:0007669"/>
    <property type="project" value="InterPro"/>
</dbReference>
<dbReference type="InterPro" id="IPR001787">
    <property type="entry name" value="Ribosomal_bL21"/>
</dbReference>
<dbReference type="GO" id="GO:1990904">
    <property type="term" value="C:ribonucleoprotein complex"/>
    <property type="evidence" value="ECO:0007669"/>
    <property type="project" value="UniProtKB-KW"/>
</dbReference>
<comment type="similarity">
    <text evidence="1">Belongs to the bacterial ribosomal protein bL21 family.</text>
</comment>
<dbReference type="GO" id="GO:0019843">
    <property type="term" value="F:rRNA binding"/>
    <property type="evidence" value="ECO:0007669"/>
    <property type="project" value="UniProtKB-KW"/>
</dbReference>
<protein>
    <recommendedName>
        <fullName evidence="7">50S ribosomal protein L21</fullName>
    </recommendedName>
</protein>
<keyword evidence="4" id="KW-0689">Ribosomal protein</keyword>
<keyword evidence="2" id="KW-0699">rRNA-binding</keyword>
<evidence type="ECO:0000313" key="6">
    <source>
        <dbReference type="EMBL" id="SVB50819.1"/>
    </source>
</evidence>
<evidence type="ECO:0000256" key="4">
    <source>
        <dbReference type="ARBA" id="ARBA00022980"/>
    </source>
</evidence>
<evidence type="ECO:0000256" key="5">
    <source>
        <dbReference type="ARBA" id="ARBA00023274"/>
    </source>
</evidence>
<dbReference type="GO" id="GO:0005737">
    <property type="term" value="C:cytoplasm"/>
    <property type="evidence" value="ECO:0007669"/>
    <property type="project" value="UniProtKB-ARBA"/>
</dbReference>
<dbReference type="Pfam" id="PF00829">
    <property type="entry name" value="Ribosomal_L21p"/>
    <property type="match status" value="1"/>
</dbReference>
<reference evidence="6" key="1">
    <citation type="submission" date="2018-05" db="EMBL/GenBank/DDBJ databases">
        <authorList>
            <person name="Lanie J.A."/>
            <person name="Ng W.-L."/>
            <person name="Kazmierczak K.M."/>
            <person name="Andrzejewski T.M."/>
            <person name="Davidsen T.M."/>
            <person name="Wayne K.J."/>
            <person name="Tettelin H."/>
            <person name="Glass J.I."/>
            <person name="Rusch D."/>
            <person name="Podicherti R."/>
            <person name="Tsui H.-C.T."/>
            <person name="Winkler M.E."/>
        </authorList>
    </citation>
    <scope>NUCLEOTIDE SEQUENCE</scope>
</reference>
<dbReference type="PROSITE" id="PS01169">
    <property type="entry name" value="RIBOSOMAL_L21"/>
    <property type="match status" value="1"/>
</dbReference>
<accession>A0A382EK77</accession>
<dbReference type="InterPro" id="IPR018258">
    <property type="entry name" value="Ribosomal_bL21_CS"/>
</dbReference>
<dbReference type="HAMAP" id="MF_01363">
    <property type="entry name" value="Ribosomal_bL21"/>
    <property type="match status" value="1"/>
</dbReference>
<name>A0A382EK77_9ZZZZ</name>